<keyword evidence="9 11" id="KW-0496">Mitochondrion</keyword>
<dbReference type="InterPro" id="IPR018168">
    <property type="entry name" value="Ubi_Hdrlase_CS"/>
</dbReference>
<dbReference type="Gene3D" id="3.50.50.60">
    <property type="entry name" value="FAD/NAD(P)-binding domain"/>
    <property type="match status" value="2"/>
</dbReference>
<dbReference type="PROSITE" id="PS01304">
    <property type="entry name" value="UBIH"/>
    <property type="match status" value="1"/>
</dbReference>
<dbReference type="InterPro" id="IPR000689">
    <property type="entry name" value="UbQ_mOase_COQ6"/>
</dbReference>
<dbReference type="InterPro" id="IPR036188">
    <property type="entry name" value="FAD/NAD-bd_sf"/>
</dbReference>
<evidence type="ECO:0000256" key="10">
    <source>
        <dbReference type="ARBA" id="ARBA00023136"/>
    </source>
</evidence>
<dbReference type="HAMAP" id="MF_03193">
    <property type="entry name" value="COQ6_monooxygenase"/>
    <property type="match status" value="1"/>
</dbReference>
<dbReference type="AlphaFoldDB" id="A0A8H7ZH80"/>
<keyword evidence="4 11" id="KW-0831">Ubiquinone biosynthesis</keyword>
<comment type="subcellular location">
    <subcellularLocation>
        <location evidence="11">Mitochondrion inner membrane</location>
        <topology evidence="11">Peripheral membrane protein</topology>
        <orientation evidence="11">Matrix side</orientation>
    </subcellularLocation>
</comment>
<evidence type="ECO:0000256" key="2">
    <source>
        <dbReference type="ARBA" id="ARBA00005349"/>
    </source>
</evidence>
<name>A0A8H7ZH80_9ASCO</name>
<dbReference type="NCBIfam" id="TIGR01988">
    <property type="entry name" value="Ubi-OHases"/>
    <property type="match status" value="1"/>
</dbReference>
<keyword evidence="7 11" id="KW-0560">Oxidoreductase</keyword>
<dbReference type="InterPro" id="IPR051205">
    <property type="entry name" value="UbiH/COQ6_monooxygenase"/>
</dbReference>
<dbReference type="InterPro" id="IPR002938">
    <property type="entry name" value="FAD-bd"/>
</dbReference>
<proteinExistence type="inferred from homology"/>
<dbReference type="GO" id="GO:0031314">
    <property type="term" value="C:extrinsic component of mitochondrial inner membrane"/>
    <property type="evidence" value="ECO:0007669"/>
    <property type="project" value="UniProtKB-UniRule"/>
</dbReference>
<dbReference type="GO" id="GO:0071949">
    <property type="term" value="F:FAD binding"/>
    <property type="evidence" value="ECO:0007669"/>
    <property type="project" value="InterPro"/>
</dbReference>
<dbReference type="FunFam" id="3.50.50.60:FF:000239">
    <property type="entry name" value="Ubiquinone biosynthesis monooxygenase COQ6, mitochondrial"/>
    <property type="match status" value="1"/>
</dbReference>
<dbReference type="UniPathway" id="UPA00232"/>
<evidence type="ECO:0000313" key="14">
    <source>
        <dbReference type="Proteomes" id="UP000669133"/>
    </source>
</evidence>
<organism evidence="13 14">
    <name type="scientific">Candida metapsilosis</name>
    <dbReference type="NCBI Taxonomy" id="273372"/>
    <lineage>
        <taxon>Eukaryota</taxon>
        <taxon>Fungi</taxon>
        <taxon>Dikarya</taxon>
        <taxon>Ascomycota</taxon>
        <taxon>Saccharomycotina</taxon>
        <taxon>Pichiomycetes</taxon>
        <taxon>Debaryomycetaceae</taxon>
        <taxon>Candida/Lodderomyces clade</taxon>
        <taxon>Candida</taxon>
    </lineage>
</organism>
<dbReference type="FunFam" id="3.50.50.60:FF:000021">
    <property type="entry name" value="Ubiquinone biosynthesis monooxygenase COQ6"/>
    <property type="match status" value="1"/>
</dbReference>
<evidence type="ECO:0000256" key="8">
    <source>
        <dbReference type="ARBA" id="ARBA00023033"/>
    </source>
</evidence>
<comment type="catalytic activity">
    <reaction evidence="11">
        <text>a 2-methoxy-6-(all-trans-polyprenyl)phenol + 2 reduced [2Fe-2S]-[ferredoxin] + O2 + 2 H(+) = a 2-methoxy-6-(all-trans-polyprenyl)benzene-1,4-diol + 2 oxidized [2Fe-2S]-[ferredoxin] + H2O</text>
        <dbReference type="Rhea" id="RHEA:81183"/>
        <dbReference type="Rhea" id="RHEA-COMP:9551"/>
        <dbReference type="Rhea" id="RHEA-COMP:10000"/>
        <dbReference type="Rhea" id="RHEA-COMP:10001"/>
        <dbReference type="Rhea" id="RHEA-COMP:10858"/>
        <dbReference type="ChEBI" id="CHEBI:15377"/>
        <dbReference type="ChEBI" id="CHEBI:15378"/>
        <dbReference type="ChEBI" id="CHEBI:15379"/>
        <dbReference type="ChEBI" id="CHEBI:33737"/>
        <dbReference type="ChEBI" id="CHEBI:33738"/>
        <dbReference type="ChEBI" id="CHEBI:62731"/>
        <dbReference type="ChEBI" id="CHEBI:84166"/>
        <dbReference type="EC" id="1.14.15.46"/>
    </reaction>
</comment>
<evidence type="ECO:0000256" key="11">
    <source>
        <dbReference type="HAMAP-Rule" id="MF_03193"/>
    </source>
</evidence>
<evidence type="ECO:0000313" key="13">
    <source>
        <dbReference type="EMBL" id="KAG5422007.1"/>
    </source>
</evidence>
<evidence type="ECO:0000256" key="1">
    <source>
        <dbReference type="ARBA" id="ARBA00001974"/>
    </source>
</evidence>
<evidence type="ECO:0000256" key="5">
    <source>
        <dbReference type="ARBA" id="ARBA00022792"/>
    </source>
</evidence>
<dbReference type="EC" id="1.14.15.45" evidence="11"/>
<keyword evidence="8 11" id="KW-0503">Monooxygenase</keyword>
<comment type="caution">
    <text evidence="13">The sequence shown here is derived from an EMBL/GenBank/DDBJ whole genome shotgun (WGS) entry which is preliminary data.</text>
</comment>
<keyword evidence="10 11" id="KW-0472">Membrane</keyword>
<evidence type="ECO:0000256" key="6">
    <source>
        <dbReference type="ARBA" id="ARBA00022827"/>
    </source>
</evidence>
<protein>
    <recommendedName>
        <fullName evidence="11">Ubiquinone biosynthesis monooxygenase COQ6, mitochondrial</fullName>
        <ecNumber evidence="11">1.14.15.45</ecNumber>
    </recommendedName>
    <alternativeName>
        <fullName evidence="11">2-methoxy-6-polyprenolphenol 4-hydroxylase</fullName>
        <ecNumber evidence="11">1.14.15.46</ecNumber>
    </alternativeName>
</protein>
<keyword evidence="6 11" id="KW-0274">FAD</keyword>
<evidence type="ECO:0000256" key="3">
    <source>
        <dbReference type="ARBA" id="ARBA00022630"/>
    </source>
</evidence>
<evidence type="ECO:0000259" key="12">
    <source>
        <dbReference type="Pfam" id="PF01494"/>
    </source>
</evidence>
<comment type="cofactor">
    <cofactor evidence="1 11">
        <name>FAD</name>
        <dbReference type="ChEBI" id="CHEBI:57692"/>
    </cofactor>
</comment>
<dbReference type="Pfam" id="PF01494">
    <property type="entry name" value="FAD_binding_3"/>
    <property type="match status" value="2"/>
</dbReference>
<comment type="pathway">
    <text evidence="11">Cofactor biosynthesis; ubiquinone biosynthesis.</text>
</comment>
<dbReference type="PRINTS" id="PR00420">
    <property type="entry name" value="RNGMNOXGNASE"/>
</dbReference>
<keyword evidence="5 11" id="KW-0999">Mitochondrion inner membrane</keyword>
<comment type="similarity">
    <text evidence="2 11">Belongs to the UbiH/COQ6 family.</text>
</comment>
<dbReference type="GO" id="GO:0106364">
    <property type="term" value="F:4-hydroxy-3-all-trans-polyprenylbenzoate oxygenase activity"/>
    <property type="evidence" value="ECO:0007669"/>
    <property type="project" value="UniProtKB-EC"/>
</dbReference>
<dbReference type="EMBL" id="JAEOAQ010000001">
    <property type="protein sequence ID" value="KAG5422007.1"/>
    <property type="molecule type" value="Genomic_DNA"/>
</dbReference>
<dbReference type="GO" id="GO:0016712">
    <property type="term" value="F:oxidoreductase activity, acting on paired donors, with incorporation or reduction of molecular oxygen, reduced flavin or flavoprotein as one donor, and incorporation of one atom of oxygen"/>
    <property type="evidence" value="ECO:0007669"/>
    <property type="project" value="UniProtKB-UniRule"/>
</dbReference>
<evidence type="ECO:0000256" key="9">
    <source>
        <dbReference type="ARBA" id="ARBA00023128"/>
    </source>
</evidence>
<evidence type="ECO:0000256" key="4">
    <source>
        <dbReference type="ARBA" id="ARBA00022688"/>
    </source>
</evidence>
<reference evidence="13 14" key="1">
    <citation type="submission" date="2020-12" db="EMBL/GenBank/DDBJ databases">
        <title>Effect of drift, selection, and recombination on the evolution of hybrid genomes in Candida yeast pathogens.</title>
        <authorList>
            <person name="Mixao V."/>
            <person name="Ksiezopolska E."/>
            <person name="Saus E."/>
            <person name="Boekhout T."/>
            <person name="Gacser A."/>
            <person name="Gabaldon T."/>
        </authorList>
    </citation>
    <scope>NUCLEOTIDE SEQUENCE [LARGE SCALE GENOMIC DNA]</scope>
    <source>
        <strain evidence="13 14">BP57</strain>
    </source>
</reference>
<evidence type="ECO:0000256" key="7">
    <source>
        <dbReference type="ARBA" id="ARBA00023002"/>
    </source>
</evidence>
<comment type="subunit">
    <text evidence="11">Component of a multi-subunit COQ enzyme complex, composed of at least COQ3, COQ4, COQ5, COQ6, COQ7 and COQ9.</text>
</comment>
<comment type="catalytic activity">
    <reaction evidence="11">
        <text>a 4-hydroxy-3-(all-trans-polyprenyl)benzoate + 2 reduced [2Fe-2S]-[ferredoxin] + O2 + 2 H(+) = a 3,4-dihydroxy-5-(all-trans-polyprenyl)benzoate + 2 oxidized [2Fe-2S]-[ferredoxin] + H2O</text>
        <dbReference type="Rhea" id="RHEA:81195"/>
        <dbReference type="Rhea" id="RHEA-COMP:9514"/>
        <dbReference type="Rhea" id="RHEA-COMP:10000"/>
        <dbReference type="Rhea" id="RHEA-COMP:10001"/>
        <dbReference type="Rhea" id="RHEA-COMP:10930"/>
        <dbReference type="ChEBI" id="CHEBI:15377"/>
        <dbReference type="ChEBI" id="CHEBI:15378"/>
        <dbReference type="ChEBI" id="CHEBI:15379"/>
        <dbReference type="ChEBI" id="CHEBI:33737"/>
        <dbReference type="ChEBI" id="CHEBI:33738"/>
        <dbReference type="ChEBI" id="CHEBI:64694"/>
        <dbReference type="ChEBI" id="CHEBI:78396"/>
        <dbReference type="EC" id="1.14.15.45"/>
    </reaction>
</comment>
<dbReference type="PANTHER" id="PTHR43876:SF7">
    <property type="entry name" value="UBIQUINONE BIOSYNTHESIS MONOOXYGENASE COQ6, MITOCHONDRIAL"/>
    <property type="match status" value="1"/>
</dbReference>
<keyword evidence="3 11" id="KW-0285">Flavoprotein</keyword>
<dbReference type="OrthoDB" id="683240at2759"/>
<dbReference type="EC" id="1.14.15.46" evidence="11"/>
<dbReference type="InterPro" id="IPR010971">
    <property type="entry name" value="UbiH/COQ6"/>
</dbReference>
<dbReference type="SUPFAM" id="SSF51905">
    <property type="entry name" value="FAD/NAD(P)-binding domain"/>
    <property type="match status" value="1"/>
</dbReference>
<accession>A0A8H7ZH80</accession>
<dbReference type="GO" id="GO:0120538">
    <property type="term" value="F:2-methoxy-6-polyprenolphenol 4-hydroxylase activity"/>
    <property type="evidence" value="ECO:0007669"/>
    <property type="project" value="UniProtKB-EC"/>
</dbReference>
<keyword evidence="14" id="KW-1185">Reference proteome</keyword>
<feature type="domain" description="FAD-binding" evidence="12">
    <location>
        <begin position="355"/>
        <end position="410"/>
    </location>
</feature>
<gene>
    <name evidence="11" type="primary">COQ6</name>
    <name evidence="13" type="ORF">I9W82_001100</name>
</gene>
<dbReference type="Proteomes" id="UP000669133">
    <property type="component" value="Unassembled WGS sequence"/>
</dbReference>
<sequence>MNFVRTLATRAATKFQDVVVIGGGPAGLTLMSALKTSPKLKHLQCTLVEGQSLDPVREFEVNPPENYTNRIISLTPKSIEFMQNRVGNWEYAHHDRIKDYDGIIAYDSQDASARIEFDVTSIGRETLATMCEIINIQSSLLRRLEELSAEPESGIEILDSTKVTEIINPIEEKQDLENHDLNQPDVTVGNKDLDWPIVKLSNGESIQTRLLIGADGYNSPVRKYAHIESRGWQYNRFGVVACIKLQYEDFRSVGWQRFLTTGPLAILPLPEDNATIVWSTTPELSSLLLKVNEAIFPHLVTAGMVLEEVDLNYIYSVLEEDPNDFSVLKDIEWRLSKYDSRTLEENYPLPVLELVPNTRARFPLKMSHADTYIAPRVALVGDAAHTIHPLAGQGLNMGQSDVAALVEALEQGASRGMDLGSTLVLEQYNANAWPSNHVMLGACDKLHKVFSTDFYPLVLARGIGMKGLNMFGSIKDIMMKAVSGR</sequence>
<comment type="function">
    <text evidence="11">FAD-dependent monooxygenase required for two non-consecutive steps during ubiquinone biosynthesis. Required for the C5-ring hydroxylation during ubiquinone biosynthesis by catalyzing the hydroxylation of 4-hydroxy-3-(all-trans-polyprenyl)benzoic acid to 3,4-dihydroxy-5-(all-trans-polyprenyl)benzoic acid. Also acts downstream of coq4, for the C1-hydroxylation during ubiquinone biosynthesis by catalyzing the hydroxylation of 2-methoxy-6-(all-trans-polyprenyl)phenol to 2-methoxy-6-(all-trans-polyprenyl)benzene-1,4-diol. The electrons required for the hydroxylation reaction are funneled indirectly to coq6 from NADPH via a ferredoxin/ferredoxin reductase system.</text>
</comment>
<feature type="domain" description="FAD-binding" evidence="12">
    <location>
        <begin position="17"/>
        <end position="240"/>
    </location>
</feature>
<dbReference type="PANTHER" id="PTHR43876">
    <property type="entry name" value="UBIQUINONE BIOSYNTHESIS MONOOXYGENASE COQ6, MITOCHONDRIAL"/>
    <property type="match status" value="1"/>
</dbReference>